<dbReference type="PANTHER" id="PTHR43534:SF1">
    <property type="entry name" value="4FE-4S CLUSTER CONTAINING PARA FAMILY ATPASE PROTEIN"/>
    <property type="match status" value="1"/>
</dbReference>
<reference evidence="2 3" key="1">
    <citation type="submission" date="2020-07" db="EMBL/GenBank/DDBJ databases">
        <title>Genomic Encyclopedia of Type Strains, Phase IV (KMG-V): Genome sequencing to study the core and pangenomes of soil and plant-associated prokaryotes.</title>
        <authorList>
            <person name="Whitman W."/>
        </authorList>
    </citation>
    <scope>NUCLEOTIDE SEQUENCE [LARGE SCALE GENOMIC DNA]</scope>
    <source>
        <strain evidence="2 3">C8</strain>
    </source>
</reference>
<dbReference type="InterPro" id="IPR002586">
    <property type="entry name" value="CobQ/CobB/MinD/ParA_Nub-bd_dom"/>
</dbReference>
<dbReference type="Pfam" id="PF00037">
    <property type="entry name" value="Fer4"/>
    <property type="match status" value="1"/>
</dbReference>
<comment type="caution">
    <text evidence="2">The sequence shown here is derived from an EMBL/GenBank/DDBJ whole genome shotgun (WGS) entry which is preliminary data.</text>
</comment>
<dbReference type="EMBL" id="JACDUL010000003">
    <property type="protein sequence ID" value="MBA2862218.1"/>
    <property type="molecule type" value="Genomic_DNA"/>
</dbReference>
<dbReference type="Proteomes" id="UP000533207">
    <property type="component" value="Unassembled WGS sequence"/>
</dbReference>
<dbReference type="PANTHER" id="PTHR43534">
    <property type="entry name" value="MIND SUPERFAMILY P-LOOP ATPASE CONTAINING AN INSERTED FERREDOXIN DOMAIN"/>
    <property type="match status" value="1"/>
</dbReference>
<organism evidence="2 3">
    <name type="scientific">Methanococcus maripaludis</name>
    <name type="common">Methanococcus deltae</name>
    <dbReference type="NCBI Taxonomy" id="39152"/>
    <lineage>
        <taxon>Archaea</taxon>
        <taxon>Methanobacteriati</taxon>
        <taxon>Methanobacteriota</taxon>
        <taxon>Methanomada group</taxon>
        <taxon>Methanococci</taxon>
        <taxon>Methanococcales</taxon>
        <taxon>Methanococcaceae</taxon>
        <taxon>Methanococcus</taxon>
    </lineage>
</organism>
<accession>A0A7J9PHI3</accession>
<gene>
    <name evidence="2" type="ORF">HNP90_001099</name>
</gene>
<dbReference type="PROSITE" id="PS51379">
    <property type="entry name" value="4FE4S_FER_2"/>
    <property type="match status" value="1"/>
</dbReference>
<dbReference type="AlphaFoldDB" id="A0A7J9PHI3"/>
<dbReference type="RefSeq" id="WP_012067973.1">
    <property type="nucleotide sequence ID" value="NZ_JACDUL010000003.1"/>
</dbReference>
<dbReference type="InterPro" id="IPR017900">
    <property type="entry name" value="4Fe4S_Fe_S_CS"/>
</dbReference>
<evidence type="ECO:0000313" key="2">
    <source>
        <dbReference type="EMBL" id="MBA2862218.1"/>
    </source>
</evidence>
<dbReference type="InterPro" id="IPR017896">
    <property type="entry name" value="4Fe4S_Fe-S-bd"/>
</dbReference>
<dbReference type="GO" id="GO:0016491">
    <property type="term" value="F:oxidoreductase activity"/>
    <property type="evidence" value="ECO:0007669"/>
    <property type="project" value="UniProtKB-ARBA"/>
</dbReference>
<dbReference type="SUPFAM" id="SSF52540">
    <property type="entry name" value="P-loop containing nucleoside triphosphate hydrolases"/>
    <property type="match status" value="1"/>
</dbReference>
<dbReference type="InterPro" id="IPR027417">
    <property type="entry name" value="P-loop_NTPase"/>
</dbReference>
<name>A0A7J9PHI3_METMI</name>
<protein>
    <submittedName>
        <fullName evidence="2">MinD superfamily P-loop ATPase</fullName>
    </submittedName>
</protein>
<evidence type="ECO:0000313" key="3">
    <source>
        <dbReference type="Proteomes" id="UP000533207"/>
    </source>
</evidence>
<sequence length="282" mass="30892">MKQIVIISGKGGTGKTTISSSFSELLDKKNIADCDVEAPNLHLMFENEIIKTKEYIGSQTAIIDSDKCIKCEKCLECRFGAITSEIKVNPLKCEGCGLCKYVCPVDAVTMVDNITGHIYSSKIKDGYLSYAKLNIGAEGAGKVVTEVRKNSLENQGFENLLIDGSPGIGCVVIASLAGCDYAVVVTEPTQSGLDDLSRVLELTKFFDIESYVIINKYDINEEKTSEIIDYCKKAGFDILGKVPFDSTVNKSIQNGIPIVNYEDSIAGAEIKKIWNDFYEKIK</sequence>
<dbReference type="CDD" id="cd03110">
    <property type="entry name" value="SIMIBI_bact_arch"/>
    <property type="match status" value="1"/>
</dbReference>
<feature type="domain" description="4Fe-4S ferredoxin-type" evidence="1">
    <location>
        <begin position="84"/>
        <end position="113"/>
    </location>
</feature>
<proteinExistence type="predicted"/>
<dbReference type="Gene3D" id="3.40.50.300">
    <property type="entry name" value="P-loop containing nucleotide triphosphate hydrolases"/>
    <property type="match status" value="1"/>
</dbReference>
<dbReference type="Gene3D" id="3.30.70.20">
    <property type="match status" value="1"/>
</dbReference>
<dbReference type="Pfam" id="PF01656">
    <property type="entry name" value="CbiA"/>
    <property type="match status" value="1"/>
</dbReference>
<dbReference type="PROSITE" id="PS00198">
    <property type="entry name" value="4FE4S_FER_1"/>
    <property type="match status" value="1"/>
</dbReference>
<evidence type="ECO:0000259" key="1">
    <source>
        <dbReference type="PROSITE" id="PS51379"/>
    </source>
</evidence>